<evidence type="ECO:0000256" key="1">
    <source>
        <dbReference type="SAM" id="MobiDB-lite"/>
    </source>
</evidence>
<dbReference type="STRING" id="1231392.OCGS_0483"/>
<comment type="caution">
    <text evidence="2">The sequence shown here is derived from an EMBL/GenBank/DDBJ whole genome shotgun (WGS) entry which is preliminary data.</text>
</comment>
<gene>
    <name evidence="2" type="ORF">OCGS_0483</name>
</gene>
<dbReference type="EMBL" id="AMGO01000007">
    <property type="protein sequence ID" value="EKE45393.1"/>
    <property type="molecule type" value="Genomic_DNA"/>
</dbReference>
<feature type="compositionally biased region" description="Basic residues" evidence="1">
    <location>
        <begin position="51"/>
        <end position="67"/>
    </location>
</feature>
<feature type="region of interest" description="Disordered" evidence="1">
    <location>
        <begin position="43"/>
        <end position="74"/>
    </location>
</feature>
<dbReference type="Proteomes" id="UP000006765">
    <property type="component" value="Unassembled WGS sequence"/>
</dbReference>
<name>K2HD59_9RHOB</name>
<protein>
    <submittedName>
        <fullName evidence="2">Uncharacterized protein</fullName>
    </submittedName>
</protein>
<organism evidence="2 3">
    <name type="scientific">Oceaniovalibus guishaninsula JLT2003</name>
    <dbReference type="NCBI Taxonomy" id="1231392"/>
    <lineage>
        <taxon>Bacteria</taxon>
        <taxon>Pseudomonadati</taxon>
        <taxon>Pseudomonadota</taxon>
        <taxon>Alphaproteobacteria</taxon>
        <taxon>Rhodobacterales</taxon>
        <taxon>Roseobacteraceae</taxon>
        <taxon>Oceaniovalibus</taxon>
    </lineage>
</organism>
<feature type="region of interest" description="Disordered" evidence="1">
    <location>
        <begin position="1"/>
        <end position="25"/>
    </location>
</feature>
<reference evidence="2 3" key="1">
    <citation type="journal article" date="2012" name="J. Bacteriol.">
        <title>Draft Genome Sequence of Oceaniovalibus guishaninsula JLT2003T.</title>
        <authorList>
            <person name="Tang K."/>
            <person name="Liu K."/>
            <person name="Jiao N."/>
        </authorList>
    </citation>
    <scope>NUCLEOTIDE SEQUENCE [LARGE SCALE GENOMIC DNA]</scope>
    <source>
        <strain evidence="2 3">JLT2003</strain>
    </source>
</reference>
<accession>K2HD59</accession>
<sequence>MTGGCNPSPRHQGTPPGFVVADGRSPGLRRSGILTVARLPGLSASGIGRPLRSRSRGRLRPAGRSRSRIPFSPVYTGTIGMRHAAQRPNLSSARPRHG</sequence>
<evidence type="ECO:0000313" key="3">
    <source>
        <dbReference type="Proteomes" id="UP000006765"/>
    </source>
</evidence>
<evidence type="ECO:0000313" key="2">
    <source>
        <dbReference type="EMBL" id="EKE45393.1"/>
    </source>
</evidence>
<feature type="region of interest" description="Disordered" evidence="1">
    <location>
        <begin position="79"/>
        <end position="98"/>
    </location>
</feature>
<keyword evidence="3" id="KW-1185">Reference proteome</keyword>
<proteinExistence type="predicted"/>
<dbReference type="AlphaFoldDB" id="K2HD59"/>